<dbReference type="EMBL" id="JANRMS010001444">
    <property type="protein sequence ID" value="KAJ3528191.1"/>
    <property type="molecule type" value="Genomic_DNA"/>
</dbReference>
<protein>
    <submittedName>
        <fullName evidence="1">Uncharacterized protein</fullName>
    </submittedName>
</protein>
<gene>
    <name evidence="1" type="ORF">NM208_g10316</name>
</gene>
<keyword evidence="2" id="KW-1185">Reference proteome</keyword>
<dbReference type="Proteomes" id="UP001148629">
    <property type="component" value="Unassembled WGS sequence"/>
</dbReference>
<proteinExistence type="predicted"/>
<organism evidence="1 2">
    <name type="scientific">Fusarium decemcellulare</name>
    <dbReference type="NCBI Taxonomy" id="57161"/>
    <lineage>
        <taxon>Eukaryota</taxon>
        <taxon>Fungi</taxon>
        <taxon>Dikarya</taxon>
        <taxon>Ascomycota</taxon>
        <taxon>Pezizomycotina</taxon>
        <taxon>Sordariomycetes</taxon>
        <taxon>Hypocreomycetidae</taxon>
        <taxon>Hypocreales</taxon>
        <taxon>Nectriaceae</taxon>
        <taxon>Fusarium</taxon>
        <taxon>Fusarium decemcellulare species complex</taxon>
    </lineage>
</organism>
<evidence type="ECO:0000313" key="1">
    <source>
        <dbReference type="EMBL" id="KAJ3528191.1"/>
    </source>
</evidence>
<name>A0ACC1RYF1_9HYPO</name>
<accession>A0ACC1RYF1</accession>
<evidence type="ECO:0000313" key="2">
    <source>
        <dbReference type="Proteomes" id="UP001148629"/>
    </source>
</evidence>
<reference evidence="1" key="1">
    <citation type="submission" date="2022-08" db="EMBL/GenBank/DDBJ databases">
        <title>Genome Sequence of Fusarium decemcellulare.</title>
        <authorList>
            <person name="Buettner E."/>
        </authorList>
    </citation>
    <scope>NUCLEOTIDE SEQUENCE</scope>
    <source>
        <strain evidence="1">Babe19</strain>
    </source>
</reference>
<comment type="caution">
    <text evidence="1">The sequence shown here is derived from an EMBL/GenBank/DDBJ whole genome shotgun (WGS) entry which is preliminary data.</text>
</comment>
<sequence length="292" mass="32455">MEAAGLALSLVSATSVIIEGLGYIRLARSFPPDYSRHQLKIDLLRLRIARWQTAIEDAADDLTEHEGSVAMRTLEDMAYLLKRSEKLGLRHAQGMTHGGGKGVVQAWQEDDLEPESRRAHAILREVVNNRSVALMPKEKPSVARRMFWAINDKPQFEKLVQELEFHMANLEQMVPDEGRALRAACLTQARSIKSKDTQNCQSLKLLMDVNQVDGQPTDSIFAEIGKSLATAGSHNFSTGIIRAQSNVMMGNRFETGFRGGVPRGIRGHNYNTHIIEGSASVSMGDWFRGEAK</sequence>